<name>A0A6M3LI21_9ZZZZ</name>
<gene>
    <name evidence="1" type="ORF">MM415B03961_0003</name>
</gene>
<dbReference type="EMBL" id="MT143206">
    <property type="protein sequence ID" value="QJA94133.1"/>
    <property type="molecule type" value="Genomic_DNA"/>
</dbReference>
<accession>A0A6M3LI21</accession>
<organism evidence="1">
    <name type="scientific">viral metagenome</name>
    <dbReference type="NCBI Taxonomy" id="1070528"/>
    <lineage>
        <taxon>unclassified sequences</taxon>
        <taxon>metagenomes</taxon>
        <taxon>organismal metagenomes</taxon>
    </lineage>
</organism>
<proteinExistence type="predicted"/>
<reference evidence="1" key="1">
    <citation type="submission" date="2020-03" db="EMBL/GenBank/DDBJ databases">
        <title>The deep terrestrial virosphere.</title>
        <authorList>
            <person name="Holmfeldt K."/>
            <person name="Nilsson E."/>
            <person name="Simone D."/>
            <person name="Lopez-Fernandez M."/>
            <person name="Wu X."/>
            <person name="de Brujin I."/>
            <person name="Lundin D."/>
            <person name="Andersson A."/>
            <person name="Bertilsson S."/>
            <person name="Dopson M."/>
        </authorList>
    </citation>
    <scope>NUCLEOTIDE SEQUENCE</scope>
    <source>
        <strain evidence="1">MM415B03961</strain>
    </source>
</reference>
<protein>
    <submittedName>
        <fullName evidence="1">Uncharacterized protein</fullName>
    </submittedName>
</protein>
<dbReference type="AlphaFoldDB" id="A0A6M3LI21"/>
<sequence length="62" mass="7255">MINKKAISLWKFKQIMVQLWKQRDGATGMRVQFYLNGTEVYLDSIGQFGVVPDVTIYLKEKE</sequence>
<evidence type="ECO:0000313" key="1">
    <source>
        <dbReference type="EMBL" id="QJA94133.1"/>
    </source>
</evidence>